<evidence type="ECO:0000256" key="1">
    <source>
        <dbReference type="SAM" id="Phobius"/>
    </source>
</evidence>
<organism evidence="4 5">
    <name type="scientific">Owenia fusiformis</name>
    <name type="common">Polychaete worm</name>
    <dbReference type="NCBI Taxonomy" id="6347"/>
    <lineage>
        <taxon>Eukaryota</taxon>
        <taxon>Metazoa</taxon>
        <taxon>Spiralia</taxon>
        <taxon>Lophotrochozoa</taxon>
        <taxon>Annelida</taxon>
        <taxon>Polychaeta</taxon>
        <taxon>Sedentaria</taxon>
        <taxon>Canalipalpata</taxon>
        <taxon>Sabellida</taxon>
        <taxon>Oweniida</taxon>
        <taxon>Oweniidae</taxon>
        <taxon>Owenia</taxon>
    </lineage>
</organism>
<gene>
    <name evidence="4" type="ORF">OFUS_LOCUS288</name>
</gene>
<dbReference type="GO" id="GO:0016747">
    <property type="term" value="F:acyltransferase activity, transferring groups other than amino-acyl groups"/>
    <property type="evidence" value="ECO:0007669"/>
    <property type="project" value="InterPro"/>
</dbReference>
<feature type="transmembrane region" description="Helical" evidence="1">
    <location>
        <begin position="293"/>
        <end position="315"/>
    </location>
</feature>
<reference evidence="4" key="1">
    <citation type="submission" date="2022-03" db="EMBL/GenBank/DDBJ databases">
        <authorList>
            <person name="Martin C."/>
        </authorList>
    </citation>
    <scope>NUCLEOTIDE SEQUENCE</scope>
</reference>
<keyword evidence="1" id="KW-1133">Transmembrane helix</keyword>
<sequence length="908" mass="104393">MLKISVAVLIILHSLLGICDGELSKHNVKHVLKKASLPYKTQVTKALYELAKFRDAYKIMQEWGPLDSLPGNIIRKNRHMTMLNSRDRIPEELRLYILKILQFNPTVLDEYKKRHREYPKGHWESVKTTKPLNVSQKCWNDWTLMKNGFDLDNPGAITDWAFEMFDASGKIGPGILQGNLHFVGNFDQCNGIRANISQEKRTFNAKYCTGQEILELDIPLLDISLLLTFWHGECIPSECNAKDLNQLLKQELVPPEECDWDPLSVECIVQEVLYESISYDSYCRTPPDYDTDGYAQATIILVLILAIVVVLATFMEFCRITAYGKISAFRFKDIWNYNNGSYTNFPKDQMDNATTHLPTGLQPASGNYFQGKTGSLMPAYMIHGNGELKHRIPTANGTAHKDTSTVKEPTELNGYRQWKPLTNIERIVFTFSGISNFRKILNATHEEGSFSCLHGIKVLSMGWLIFAHTHLMGPLYAESWTTKNLLIALERLELYSFQPIINAGLTADTFFMITGLILSYSFLHFLKRKKGGWTVKKVISTSIYYIFHRWWRLTIVYAAILMVYINLQPYLSNGPIVPEQVTDRENCLTNWWKNILYINNIYKYRQGCMTYSWFLGCIMQFYWVTPFILIPLFYFPFVGGVILLLFLAGNLTALGVLNHRLESRNYTDSNQTYVLDFYYDIIMKPYTRIGPHLVGIFIGYILFKNQCQFPKVGFPKVLNVFGWAASIAMCSAIAYGTHSQFIEGAEPWSVQRAVAYETLCSLTWSLAIGWMCFSCITGYGGVADSILSWGAFLPLSRLTFVAHITHPLLLLSFIYNKRDTVYITDSNLEMWWLAHVGYSIGTSFLLAILVEWPFREVEKEIVQQIRMKRKPELNTCKKDEAMMDNIAYEHLELYDSHHYYQSKGGLHM</sequence>
<proteinExistence type="predicted"/>
<name>A0A8S4MUM6_OWEFU</name>
<dbReference type="OrthoDB" id="207378at2759"/>
<keyword evidence="2" id="KW-0732">Signal</keyword>
<feature type="transmembrane region" description="Helical" evidence="1">
    <location>
        <begin position="762"/>
        <end position="783"/>
    </location>
</feature>
<accession>A0A8S4MUM6</accession>
<dbReference type="SMART" id="SM00703">
    <property type="entry name" value="NRF"/>
    <property type="match status" value="1"/>
</dbReference>
<dbReference type="Pfam" id="PF20146">
    <property type="entry name" value="NRF"/>
    <property type="match status" value="1"/>
</dbReference>
<feature type="transmembrane region" description="Helical" evidence="1">
    <location>
        <begin position="497"/>
        <end position="523"/>
    </location>
</feature>
<evidence type="ECO:0000313" key="5">
    <source>
        <dbReference type="Proteomes" id="UP000749559"/>
    </source>
</evidence>
<dbReference type="Proteomes" id="UP000749559">
    <property type="component" value="Unassembled WGS sequence"/>
</dbReference>
<dbReference type="InterPro" id="IPR052728">
    <property type="entry name" value="O2_lipid_transport_reg"/>
</dbReference>
<feature type="chain" id="PRO_5035738892" description="Nose resistant-to-fluoxetine protein N-terminal domain-containing protein" evidence="2">
    <location>
        <begin position="22"/>
        <end position="908"/>
    </location>
</feature>
<dbReference type="InterPro" id="IPR006621">
    <property type="entry name" value="Nose-resist-to-fluoxetine_N"/>
</dbReference>
<keyword evidence="1" id="KW-0472">Membrane</keyword>
<keyword evidence="5" id="KW-1185">Reference proteome</keyword>
<evidence type="ECO:0000256" key="2">
    <source>
        <dbReference type="SAM" id="SignalP"/>
    </source>
</evidence>
<dbReference type="InterPro" id="IPR002656">
    <property type="entry name" value="Acyl_transf_3_dom"/>
</dbReference>
<dbReference type="PANTHER" id="PTHR11161">
    <property type="entry name" value="O-ACYLTRANSFERASE"/>
    <property type="match status" value="1"/>
</dbReference>
<feature type="transmembrane region" description="Helical" evidence="1">
    <location>
        <begin position="637"/>
        <end position="657"/>
    </location>
</feature>
<feature type="transmembrane region" description="Helical" evidence="1">
    <location>
        <begin position="830"/>
        <end position="850"/>
    </location>
</feature>
<keyword evidence="1" id="KW-0812">Transmembrane</keyword>
<protein>
    <recommendedName>
        <fullName evidence="3">Nose resistant-to-fluoxetine protein N-terminal domain-containing protein</fullName>
    </recommendedName>
</protein>
<feature type="domain" description="Nose resistant-to-fluoxetine protein N-terminal" evidence="3">
    <location>
        <begin position="135"/>
        <end position="269"/>
    </location>
</feature>
<feature type="transmembrane region" description="Helical" evidence="1">
    <location>
        <begin position="795"/>
        <end position="815"/>
    </location>
</feature>
<feature type="signal peptide" evidence="2">
    <location>
        <begin position="1"/>
        <end position="21"/>
    </location>
</feature>
<dbReference type="EMBL" id="CAIIXF020000001">
    <property type="protein sequence ID" value="CAH1772540.1"/>
    <property type="molecule type" value="Genomic_DNA"/>
</dbReference>
<dbReference type="AlphaFoldDB" id="A0A8S4MUM6"/>
<dbReference type="Pfam" id="PF01757">
    <property type="entry name" value="Acyl_transf_3"/>
    <property type="match status" value="1"/>
</dbReference>
<comment type="caution">
    <text evidence="4">The sequence shown here is derived from an EMBL/GenBank/DDBJ whole genome shotgun (WGS) entry which is preliminary data.</text>
</comment>
<feature type="transmembrane region" description="Helical" evidence="1">
    <location>
        <begin position="611"/>
        <end position="630"/>
    </location>
</feature>
<evidence type="ECO:0000259" key="3">
    <source>
        <dbReference type="SMART" id="SM00703"/>
    </source>
</evidence>
<dbReference type="PANTHER" id="PTHR11161:SF0">
    <property type="entry name" value="O-ACYLTRANSFERASE LIKE PROTEIN"/>
    <property type="match status" value="1"/>
</dbReference>
<evidence type="ECO:0000313" key="4">
    <source>
        <dbReference type="EMBL" id="CAH1772540.1"/>
    </source>
</evidence>